<dbReference type="Proteomes" id="UP001165565">
    <property type="component" value="Unassembled WGS sequence"/>
</dbReference>
<keyword evidence="2" id="KW-0813">Transport</keyword>
<evidence type="ECO:0000313" key="9">
    <source>
        <dbReference type="Proteomes" id="UP001165565"/>
    </source>
</evidence>
<feature type="transmembrane region" description="Helical" evidence="6">
    <location>
        <begin position="201"/>
        <end position="220"/>
    </location>
</feature>
<accession>A0AA41ZD63</accession>
<gene>
    <name evidence="8" type="ORF">NEE01_01980</name>
</gene>
<feature type="transmembrane region" description="Helical" evidence="6">
    <location>
        <begin position="68"/>
        <end position="88"/>
    </location>
</feature>
<feature type="transmembrane region" description="Helical" evidence="6">
    <location>
        <begin position="160"/>
        <end position="189"/>
    </location>
</feature>
<evidence type="ECO:0000256" key="6">
    <source>
        <dbReference type="SAM" id="Phobius"/>
    </source>
</evidence>
<evidence type="ECO:0000256" key="4">
    <source>
        <dbReference type="ARBA" id="ARBA00022989"/>
    </source>
</evidence>
<name>A0AA41ZD63_9SPHN</name>
<dbReference type="InterPro" id="IPR044770">
    <property type="entry name" value="MFS_spinster-like"/>
</dbReference>
<dbReference type="GO" id="GO:0022857">
    <property type="term" value="F:transmembrane transporter activity"/>
    <property type="evidence" value="ECO:0007669"/>
    <property type="project" value="InterPro"/>
</dbReference>
<keyword evidence="9" id="KW-1185">Reference proteome</keyword>
<keyword evidence="4 6" id="KW-1133">Transmembrane helix</keyword>
<dbReference type="EMBL" id="JANFAV010000001">
    <property type="protein sequence ID" value="MCW6533548.1"/>
    <property type="molecule type" value="Genomic_DNA"/>
</dbReference>
<evidence type="ECO:0000256" key="5">
    <source>
        <dbReference type="ARBA" id="ARBA00023136"/>
    </source>
</evidence>
<reference evidence="8" key="1">
    <citation type="submission" date="2022-06" db="EMBL/GenBank/DDBJ databases">
        <title>Sphingomonas sp. nov. isolated from rhizosphere soil of tomato.</title>
        <authorList>
            <person name="Dong H."/>
            <person name="Gao R."/>
        </authorList>
    </citation>
    <scope>NUCLEOTIDE SEQUENCE</scope>
    <source>
        <strain evidence="8">MMSM24</strain>
    </source>
</reference>
<evidence type="ECO:0000256" key="3">
    <source>
        <dbReference type="ARBA" id="ARBA00022692"/>
    </source>
</evidence>
<feature type="transmembrane region" description="Helical" evidence="6">
    <location>
        <begin position="431"/>
        <end position="453"/>
    </location>
</feature>
<feature type="transmembrane region" description="Helical" evidence="6">
    <location>
        <begin position="265"/>
        <end position="286"/>
    </location>
</feature>
<feature type="transmembrane region" description="Helical" evidence="6">
    <location>
        <begin position="306"/>
        <end position="325"/>
    </location>
</feature>
<evidence type="ECO:0000313" key="8">
    <source>
        <dbReference type="EMBL" id="MCW6533548.1"/>
    </source>
</evidence>
<dbReference type="PANTHER" id="PTHR23505">
    <property type="entry name" value="SPINSTER"/>
    <property type="match status" value="1"/>
</dbReference>
<evidence type="ECO:0000259" key="7">
    <source>
        <dbReference type="PROSITE" id="PS50850"/>
    </source>
</evidence>
<feature type="domain" description="Major facilitator superfamily (MFS) profile" evidence="7">
    <location>
        <begin position="34"/>
        <end position="457"/>
    </location>
</feature>
<dbReference type="GO" id="GO:0016020">
    <property type="term" value="C:membrane"/>
    <property type="evidence" value="ECO:0007669"/>
    <property type="project" value="UniProtKB-SubCell"/>
</dbReference>
<feature type="transmembrane region" description="Helical" evidence="6">
    <location>
        <begin position="31"/>
        <end position="56"/>
    </location>
</feature>
<protein>
    <submittedName>
        <fullName evidence="8">MFS transporter</fullName>
    </submittedName>
</protein>
<dbReference type="Gene3D" id="1.20.1250.20">
    <property type="entry name" value="MFS general substrate transporter like domains"/>
    <property type="match status" value="1"/>
</dbReference>
<dbReference type="RefSeq" id="WP_265267569.1">
    <property type="nucleotide sequence ID" value="NZ_JANFAV010000001.1"/>
</dbReference>
<evidence type="ECO:0000256" key="1">
    <source>
        <dbReference type="ARBA" id="ARBA00004141"/>
    </source>
</evidence>
<feature type="transmembrane region" description="Helical" evidence="6">
    <location>
        <begin position="337"/>
        <end position="356"/>
    </location>
</feature>
<dbReference type="PROSITE" id="PS50850">
    <property type="entry name" value="MFS"/>
    <property type="match status" value="1"/>
</dbReference>
<dbReference type="InterPro" id="IPR020846">
    <property type="entry name" value="MFS_dom"/>
</dbReference>
<keyword evidence="3 6" id="KW-0812">Transmembrane</keyword>
<feature type="transmembrane region" description="Helical" evidence="6">
    <location>
        <begin position="362"/>
        <end position="379"/>
    </location>
</feature>
<organism evidence="8 9">
    <name type="scientific">Sphingomonas lycopersici</name>
    <dbReference type="NCBI Taxonomy" id="2951807"/>
    <lineage>
        <taxon>Bacteria</taxon>
        <taxon>Pseudomonadati</taxon>
        <taxon>Pseudomonadota</taxon>
        <taxon>Alphaproteobacteria</taxon>
        <taxon>Sphingomonadales</taxon>
        <taxon>Sphingomonadaceae</taxon>
        <taxon>Sphingomonas</taxon>
    </lineage>
</organism>
<dbReference type="AlphaFoldDB" id="A0AA41ZD63"/>
<dbReference type="Pfam" id="PF07690">
    <property type="entry name" value="MFS_1"/>
    <property type="match status" value="1"/>
</dbReference>
<sequence>MAIAPATATVEIVADAPPRADTRDWPSPGAAYWALAVIVLATFLTFFDQVVFGMLAQRIKADFGLTDAQLGFLAGPASIICYLFVGIPLARLADIYPRKYVLAAGVSVIGVITALGGLAQSFAQFVGTRVFLAAGGSAHAPSSYSLLADAFAPRTLTRAFALLQFGFIGGTTLGPIVGGMLIGMTAHWAPSEIGPLRIFGWQWIMIWTGLPGLLIALLFLTVKEPPRLAPAPDAPQPPRDASLGRRILTATGLDAARAIHAQRRVYYPLFAGLALSAIETFGLQFWRVPFMIRSYGWNEAQIGAVMGGMILVASLAGLALGGAFVEWLAKRHKDANVRAAAILFGCVTCCAIAAPLMPNGHASLAVMSLGAMFGIAGAVPQNAAIQRVAPNAMRGQVTAIYLFMFTFFGAMGSFVVGLVQDFVIGVEKDLWKALVFTAAVLLPLATLCMVRAIRPYREEVERLEALGR</sequence>
<proteinExistence type="predicted"/>
<feature type="transmembrane region" description="Helical" evidence="6">
    <location>
        <begin position="400"/>
        <end position="419"/>
    </location>
</feature>
<dbReference type="PANTHER" id="PTHR23505:SF79">
    <property type="entry name" value="PROTEIN SPINSTER"/>
    <property type="match status" value="1"/>
</dbReference>
<keyword evidence="5 6" id="KW-0472">Membrane</keyword>
<dbReference type="InterPro" id="IPR011701">
    <property type="entry name" value="MFS"/>
</dbReference>
<comment type="subcellular location">
    <subcellularLocation>
        <location evidence="1">Membrane</location>
        <topology evidence="1">Multi-pass membrane protein</topology>
    </subcellularLocation>
</comment>
<evidence type="ECO:0000256" key="2">
    <source>
        <dbReference type="ARBA" id="ARBA00022448"/>
    </source>
</evidence>
<feature type="transmembrane region" description="Helical" evidence="6">
    <location>
        <begin position="100"/>
        <end position="119"/>
    </location>
</feature>
<dbReference type="InterPro" id="IPR036259">
    <property type="entry name" value="MFS_trans_sf"/>
</dbReference>
<dbReference type="SUPFAM" id="SSF103473">
    <property type="entry name" value="MFS general substrate transporter"/>
    <property type="match status" value="1"/>
</dbReference>
<comment type="caution">
    <text evidence="8">The sequence shown here is derived from an EMBL/GenBank/DDBJ whole genome shotgun (WGS) entry which is preliminary data.</text>
</comment>